<comment type="caution">
    <text evidence="2">The sequence shown here is derived from an EMBL/GenBank/DDBJ whole genome shotgun (WGS) entry which is preliminary data.</text>
</comment>
<dbReference type="Proteomes" id="UP000585474">
    <property type="component" value="Unassembled WGS sequence"/>
</dbReference>
<gene>
    <name evidence="2" type="ORF">Acr_00g0014520</name>
</gene>
<reference evidence="3" key="1">
    <citation type="submission" date="2019-07" db="EMBL/GenBank/DDBJ databases">
        <title>De Novo Assembly of kiwifruit Actinidia rufa.</title>
        <authorList>
            <person name="Sugita-Konishi S."/>
            <person name="Sato K."/>
            <person name="Mori E."/>
            <person name="Abe Y."/>
            <person name="Kisaki G."/>
            <person name="Hamano K."/>
            <person name="Suezawa K."/>
            <person name="Otani M."/>
            <person name="Fukuda T."/>
            <person name="Manabe T."/>
            <person name="Gomi K."/>
            <person name="Tabuchi M."/>
            <person name="Akimitsu K."/>
            <person name="Kataoka I."/>
        </authorList>
    </citation>
    <scope>NUCLEOTIDE SEQUENCE [LARGE SCALE GENOMIC DNA]</scope>
    <source>
        <strain evidence="3">cv. Fuchu</strain>
    </source>
</reference>
<evidence type="ECO:0000256" key="1">
    <source>
        <dbReference type="SAM" id="MobiDB-lite"/>
    </source>
</evidence>
<feature type="region of interest" description="Disordered" evidence="1">
    <location>
        <begin position="1"/>
        <end position="32"/>
    </location>
</feature>
<dbReference type="EMBL" id="BJWL01000133">
    <property type="protein sequence ID" value="GFS30861.1"/>
    <property type="molecule type" value="Genomic_DNA"/>
</dbReference>
<feature type="compositionally biased region" description="Basic and acidic residues" evidence="1">
    <location>
        <begin position="15"/>
        <end position="24"/>
    </location>
</feature>
<dbReference type="AlphaFoldDB" id="A0A7J0DBQ4"/>
<sequence>MGTTDQSKSQALISEESRERDRGRGQGTDVITGEGHIKRDCSKYKAQDQSLKTATTAVMVVDKSDVLLAASEDGKSNWVLNSGRRDGATTTHKVMYFAAYLGGGCEAPQWGVARYLGEKVQSYGGTGSKAVKKDNLKTSDYAPVGWRGRLLSLAHLDEFKSSSQVQARLEFIWNVYVTVKLSSYLELFESVYLFVFLVRLG</sequence>
<evidence type="ECO:0000313" key="2">
    <source>
        <dbReference type="EMBL" id="GFS30861.1"/>
    </source>
</evidence>
<proteinExistence type="predicted"/>
<feature type="compositionally biased region" description="Polar residues" evidence="1">
    <location>
        <begin position="1"/>
        <end position="12"/>
    </location>
</feature>
<accession>A0A7J0DBQ4</accession>
<keyword evidence="3" id="KW-1185">Reference proteome</keyword>
<organism evidence="2 3">
    <name type="scientific">Actinidia rufa</name>
    <dbReference type="NCBI Taxonomy" id="165716"/>
    <lineage>
        <taxon>Eukaryota</taxon>
        <taxon>Viridiplantae</taxon>
        <taxon>Streptophyta</taxon>
        <taxon>Embryophyta</taxon>
        <taxon>Tracheophyta</taxon>
        <taxon>Spermatophyta</taxon>
        <taxon>Magnoliopsida</taxon>
        <taxon>eudicotyledons</taxon>
        <taxon>Gunneridae</taxon>
        <taxon>Pentapetalae</taxon>
        <taxon>asterids</taxon>
        <taxon>Ericales</taxon>
        <taxon>Actinidiaceae</taxon>
        <taxon>Actinidia</taxon>
    </lineage>
</organism>
<protein>
    <submittedName>
        <fullName evidence="2">Uncharacterized protein</fullName>
    </submittedName>
</protein>
<dbReference type="OrthoDB" id="1830709at2759"/>
<name>A0A7J0DBQ4_9ERIC</name>
<evidence type="ECO:0000313" key="3">
    <source>
        <dbReference type="Proteomes" id="UP000585474"/>
    </source>
</evidence>